<comment type="caution">
    <text evidence="4">The sequence shown here is derived from an EMBL/GenBank/DDBJ whole genome shotgun (WGS) entry which is preliminary data.</text>
</comment>
<protein>
    <submittedName>
        <fullName evidence="4">Uncharacterized protein</fullName>
    </submittedName>
</protein>
<feature type="compositionally biased region" description="Basic and acidic residues" evidence="3">
    <location>
        <begin position="1658"/>
        <end position="1675"/>
    </location>
</feature>
<dbReference type="InterPro" id="IPR016024">
    <property type="entry name" value="ARM-type_fold"/>
</dbReference>
<dbReference type="Gene3D" id="2.130.10.10">
    <property type="entry name" value="YVTN repeat-like/Quinoprotein amine dehydrogenase"/>
    <property type="match status" value="1"/>
</dbReference>
<feature type="region of interest" description="Disordered" evidence="3">
    <location>
        <begin position="1623"/>
        <end position="1826"/>
    </location>
</feature>
<dbReference type="Proteomes" id="UP001281761">
    <property type="component" value="Unassembled WGS sequence"/>
</dbReference>
<gene>
    <name evidence="4" type="ORF">BLNAU_3640</name>
</gene>
<evidence type="ECO:0000256" key="2">
    <source>
        <dbReference type="ARBA" id="ARBA00023242"/>
    </source>
</evidence>
<evidence type="ECO:0000256" key="1">
    <source>
        <dbReference type="ARBA" id="ARBA00004123"/>
    </source>
</evidence>
<feature type="compositionally biased region" description="Acidic residues" evidence="3">
    <location>
        <begin position="1683"/>
        <end position="1699"/>
    </location>
</feature>
<dbReference type="EMBL" id="JARBJD010000016">
    <property type="protein sequence ID" value="KAK2961518.1"/>
    <property type="molecule type" value="Genomic_DNA"/>
</dbReference>
<keyword evidence="5" id="KW-1185">Reference proteome</keyword>
<dbReference type="InterPro" id="IPR033270">
    <property type="entry name" value="VPRBP/DCAF1"/>
</dbReference>
<feature type="compositionally biased region" description="Polar residues" evidence="3">
    <location>
        <begin position="1185"/>
        <end position="1199"/>
    </location>
</feature>
<feature type="compositionally biased region" description="Basic residues" evidence="3">
    <location>
        <begin position="1807"/>
        <end position="1826"/>
    </location>
</feature>
<reference evidence="4 5" key="1">
    <citation type="journal article" date="2022" name="bioRxiv">
        <title>Genomics of Preaxostyla Flagellates Illuminates Evolutionary Transitions and the Path Towards Mitochondrial Loss.</title>
        <authorList>
            <person name="Novak L.V.F."/>
            <person name="Treitli S.C."/>
            <person name="Pyrih J."/>
            <person name="Halakuc P."/>
            <person name="Pipaliya S.V."/>
            <person name="Vacek V."/>
            <person name="Brzon O."/>
            <person name="Soukal P."/>
            <person name="Eme L."/>
            <person name="Dacks J.B."/>
            <person name="Karnkowska A."/>
            <person name="Elias M."/>
            <person name="Hampl V."/>
        </authorList>
    </citation>
    <scope>NUCLEOTIDE SEQUENCE [LARGE SCALE GENOMIC DNA]</scope>
    <source>
        <strain evidence="4">NAU3</strain>
        <tissue evidence="4">Gut</tissue>
    </source>
</reference>
<dbReference type="SUPFAM" id="SSF48371">
    <property type="entry name" value="ARM repeat"/>
    <property type="match status" value="1"/>
</dbReference>
<evidence type="ECO:0000313" key="5">
    <source>
        <dbReference type="Proteomes" id="UP001281761"/>
    </source>
</evidence>
<feature type="compositionally biased region" description="Acidic residues" evidence="3">
    <location>
        <begin position="1784"/>
        <end position="1793"/>
    </location>
</feature>
<accession>A0ABQ9YCL6</accession>
<evidence type="ECO:0000313" key="4">
    <source>
        <dbReference type="EMBL" id="KAK2961518.1"/>
    </source>
</evidence>
<sequence>MSDLEPEHDSISSDDDNQIVTRNRTIRNHLRDLFRPIDNSDDFQPQAIAQLLATLVEEMEAMQEDLKTSSLDPSSDLIAATVLGFYVNELLNIEAFDRIITTQCLQDDVTCPIALRLLALLSSLINEDKMVDLFADEEDVQLIINYSLSSPKQDIKVYATGIVASCICVDTFHEFIYKLHVPLHFFTRLHYKLKTIFSQQDPSDLPSPDTPSFDSLELFYLAAALRALGPTSKCLNDINLPFSTQNSAASQVPMPQGPTEEGNTEFDSFYLPPTLQQSVPLWIRFLSDFCHQYPLSWTNEFLRLVSVMSKHEDIDRYVDYDAFARIIFANSHQPDITAGLSSALGTLSISPSMETVVVAWKNKIAGDPERAITRDYLPTFVDLALSILSLPSSYCRKFICYFLTSLFTFPDALALFDSKNGLLSLIPLLFVSSPLDKVLRNLINQDFQDMEELHHDLAMPHLPPSGIIPIRTPQRQANSTIAKDTPVKDHIQFPMASTLPHAKHDTSNDQKEHAITTLTDETLQSIVAMTNRVTATAVVHAVRTYFRMHTIIFSLETSFHLLRHSLQNVMLKEKSVKAEREKEIHAESTHSDPASDLHPAYLVQYQSTLEAEHAAIQILKNTPIRSSPDLKRATTRFKEKIELFVKNGGLNSLYLICSETCESQLKSVEMLVDALGIITLFTLSPDCHHFIISSVAHLPTSNHSALFLNEQETFKNSVVGISILLRIVQLGILAIHNTLEVDLNRQHSFHSFDAEEDAIKTEQNRIAITSCQAALSIINSLIDPSQGSTPEEREVLERRVRIIRQCGFLELIHGFLISFTLTPTYLSDENVMATITMLFRSLAHLLHYPAVESWMAVKKCWLIIHHIFNDVSITAPLCTAFREMMQKRHSPLTDAQRTSMKDSSSRAGTMRLFQLMGEQHTTALLVDALPMPEPKKGSKSKQADKSRKRSDLQQDDPETFDSIWTSWQRQKKAIRTPSSQITTPSLHGLVEATLNSVQLLYNVFLSISTQPTSSGRMQGKGLLPTYLYEQKKKTISDQSLLSPSQEPTVIDKIGAILLNPQLMPAPAAPHDEILLLLREILSRLWLTEHPSRKANDPNNEKPVSSPNVVSAILSSELSHPKRIPLAIHRMNTQFHRLSSIVYSNESPSTLVFSADNSLIVGTDMGQLYQYSISSFYSDLPARPPQANSNRPRPTFQTSLEGGDEKDLIDRPLKMSSRMYRQSYDLYETDRVSLLIEHPTVPLVAATMEQRVLLIPTAPTLQPAVTGWSDCRGCPDFSPDGTKLILLNSTDRQVCIGDVETHAFTTVIPQQLRQDQQSNQTTVVLNQLLEQAQGLSVSSLTSSLKRLRVGETGNCFTFDKTRPKYATVPISTSLNRTLVDWGVPRRDRWKEVNEEGQSDSEWLRKCICSTFSPDNNQVLISTDLWDLRTESKVASFEHFNRLQLFSHPLHVERYPMHSSFHPNGRHVLIQGEIWDLRNTDRLVQVVPHLVHTELGFSASGETLFSLGNIGRERHVFTTSDSLDYSILQRTDVGSRILDFVIDRTTSRVGLIQAVPSMASVDEEVHDVGCTIYGNGRGENEGKLWDPYGLIRRKAGGRVQEEEGIWGPNGELNALTERGGEFEVFEEEENQTSEEESSEDEHESIREDYEEERELEEDAEVHHLAREMDGREIEHYSDLYSSFDESGDEDEDEEEDDDDLGSDGSDSENPFAEMDSSDFNEGEDEDESEGDDSTPNEQGLTMSGHASDDGEADGEGSESGHGNLEEYIVENGELIPQHTENRDSDESPDTLDEASDTAIAELFLELARRRNHGRRRRRDQHEHRRRRD</sequence>
<feature type="compositionally biased region" description="Basic and acidic residues" evidence="3">
    <location>
        <begin position="933"/>
        <end position="952"/>
    </location>
</feature>
<evidence type="ECO:0000256" key="3">
    <source>
        <dbReference type="SAM" id="MobiDB-lite"/>
    </source>
</evidence>
<feature type="compositionally biased region" description="Acidic residues" evidence="3">
    <location>
        <begin position="1713"/>
        <end position="1732"/>
    </location>
</feature>
<feature type="region of interest" description="Disordered" evidence="3">
    <location>
        <begin position="929"/>
        <end position="957"/>
    </location>
</feature>
<proteinExistence type="predicted"/>
<dbReference type="SUPFAM" id="SSF82171">
    <property type="entry name" value="DPP6 N-terminal domain-like"/>
    <property type="match status" value="1"/>
</dbReference>
<keyword evidence="2" id="KW-0539">Nucleus</keyword>
<comment type="subcellular location">
    <subcellularLocation>
        <location evidence="1">Nucleus</location>
    </subcellularLocation>
</comment>
<dbReference type="InterPro" id="IPR015943">
    <property type="entry name" value="WD40/YVTN_repeat-like_dom_sf"/>
</dbReference>
<feature type="region of interest" description="Disordered" evidence="3">
    <location>
        <begin position="1181"/>
        <end position="1203"/>
    </location>
</feature>
<dbReference type="SUPFAM" id="SSF50960">
    <property type="entry name" value="TolB, C-terminal domain"/>
    <property type="match status" value="1"/>
</dbReference>
<dbReference type="PANTHER" id="PTHR13129:SF4">
    <property type="entry name" value="DDB1- AND CUL4-ASSOCIATED FACTOR 1"/>
    <property type="match status" value="1"/>
</dbReference>
<feature type="compositionally biased region" description="Acidic residues" evidence="3">
    <location>
        <begin position="1623"/>
        <end position="1657"/>
    </location>
</feature>
<dbReference type="PANTHER" id="PTHR13129">
    <property type="entry name" value="VPRBP PROTEIN-RELATED"/>
    <property type="match status" value="1"/>
</dbReference>
<organism evidence="4 5">
    <name type="scientific">Blattamonas nauphoetae</name>
    <dbReference type="NCBI Taxonomy" id="2049346"/>
    <lineage>
        <taxon>Eukaryota</taxon>
        <taxon>Metamonada</taxon>
        <taxon>Preaxostyla</taxon>
        <taxon>Oxymonadida</taxon>
        <taxon>Blattamonas</taxon>
    </lineage>
</organism>
<name>A0ABQ9YCL6_9EUKA</name>